<feature type="transmembrane region" description="Helical" evidence="1">
    <location>
        <begin position="114"/>
        <end position="135"/>
    </location>
</feature>
<evidence type="ECO:0000256" key="1">
    <source>
        <dbReference type="SAM" id="Phobius"/>
    </source>
</evidence>
<sequence>MSAPLYATQQYPIQQYQIQQYTKAECIFIKQQLADYRRRLGSNSGLYLQSKTSFDKHCQHPVRKTVRLSQPSSNRIAKAEFVAKENHVASAFLPAKDTDLAGQRTEPPSPFTLMFKPLLIMLLLAFLGSLALAYFKKKLPQIKGRIGENLVIKGLEKHLERDEYTIINDVTLPLEDGGTTQVDHVVVSRFGIFIIETKNMSGRIFGNEKQAKWTQTIHCSKHQFQNPLRQNYKHTKTLSDLLGLPHELFHSVVVFTRNAELKTKLPDNVGHLDEMVSYIKAFNEEIINYKLKIKVVKHVGVVKLKQGRKTDKQHVDYLNEKHSGSLHS</sequence>
<keyword evidence="1" id="KW-0812">Transmembrane</keyword>
<name>A0A3E0UBH6_9GAMM</name>
<proteinExistence type="predicted"/>
<dbReference type="EMBL" id="QUOV01000001">
    <property type="protein sequence ID" value="REL34180.1"/>
    <property type="molecule type" value="Genomic_DNA"/>
</dbReference>
<organism evidence="3 4">
    <name type="scientific">Thalassotalea euphylliae</name>
    <dbReference type="NCBI Taxonomy" id="1655234"/>
    <lineage>
        <taxon>Bacteria</taxon>
        <taxon>Pseudomonadati</taxon>
        <taxon>Pseudomonadota</taxon>
        <taxon>Gammaproteobacteria</taxon>
        <taxon>Alteromonadales</taxon>
        <taxon>Colwelliaceae</taxon>
        <taxon>Thalassotalea</taxon>
    </lineage>
</organism>
<dbReference type="PROSITE" id="PS50965">
    <property type="entry name" value="NERD"/>
    <property type="match status" value="1"/>
</dbReference>
<accession>A0A3E0UBH6</accession>
<evidence type="ECO:0000259" key="2">
    <source>
        <dbReference type="PROSITE" id="PS50965"/>
    </source>
</evidence>
<gene>
    <name evidence="3" type="ORF">DXX92_01810</name>
</gene>
<dbReference type="Pfam" id="PF08378">
    <property type="entry name" value="NERD"/>
    <property type="match status" value="1"/>
</dbReference>
<dbReference type="Proteomes" id="UP000256999">
    <property type="component" value="Unassembled WGS sequence"/>
</dbReference>
<keyword evidence="1" id="KW-0472">Membrane</keyword>
<dbReference type="InterPro" id="IPR011528">
    <property type="entry name" value="NERD"/>
</dbReference>
<keyword evidence="1" id="KW-1133">Transmembrane helix</keyword>
<reference evidence="3 4" key="1">
    <citation type="submission" date="2018-08" db="EMBL/GenBank/DDBJ databases">
        <title>Thalassotalea euphylliae genome.</title>
        <authorList>
            <person name="Summers S."/>
            <person name="Rice S.A."/>
            <person name="Freckelton M.L."/>
            <person name="Nedved B.T."/>
            <person name="Hadfield M.G."/>
        </authorList>
    </citation>
    <scope>NUCLEOTIDE SEQUENCE [LARGE SCALE GENOMIC DNA]</scope>
    <source>
        <strain evidence="3 4">H2</strain>
    </source>
</reference>
<feature type="domain" description="NERD" evidence="2">
    <location>
        <begin position="143"/>
        <end position="261"/>
    </location>
</feature>
<evidence type="ECO:0000313" key="3">
    <source>
        <dbReference type="EMBL" id="REL34180.1"/>
    </source>
</evidence>
<protein>
    <submittedName>
        <fullName evidence="3">NERD domain-containing protein</fullName>
    </submittedName>
</protein>
<comment type="caution">
    <text evidence="3">The sequence shown here is derived from an EMBL/GenBank/DDBJ whole genome shotgun (WGS) entry which is preliminary data.</text>
</comment>
<dbReference type="AlphaFoldDB" id="A0A3E0UBH6"/>
<evidence type="ECO:0000313" key="4">
    <source>
        <dbReference type="Proteomes" id="UP000256999"/>
    </source>
</evidence>